<keyword evidence="3" id="KW-1185">Reference proteome</keyword>
<comment type="caution">
    <text evidence="1">The sequence shown here is derived from an EMBL/GenBank/DDBJ whole genome shotgun (WGS) entry which is preliminary data.</text>
</comment>
<protein>
    <submittedName>
        <fullName evidence="1">Uncharacterized protein</fullName>
    </submittedName>
</protein>
<sequence length="79" mass="9604">QKANDKIRERMGTQNQRIKFISKKVDDIKMVLISSNEEIGKKDRKRIDHEKKLHIIRRQRLNEVYKYIFPIEHLSSIEE</sequence>
<proteinExistence type="predicted"/>
<gene>
    <name evidence="1" type="ORF">UJA718_LOCUS49493</name>
    <name evidence="2" type="ORF">UJA718_LOCUS49607</name>
</gene>
<reference evidence="1" key="1">
    <citation type="submission" date="2021-02" db="EMBL/GenBank/DDBJ databases">
        <authorList>
            <person name="Nowell W R."/>
        </authorList>
    </citation>
    <scope>NUCLEOTIDE SEQUENCE</scope>
</reference>
<evidence type="ECO:0000313" key="2">
    <source>
        <dbReference type="EMBL" id="CAF4986957.1"/>
    </source>
</evidence>
<evidence type="ECO:0000313" key="1">
    <source>
        <dbReference type="EMBL" id="CAF4984530.1"/>
    </source>
</evidence>
<dbReference type="AlphaFoldDB" id="A0A822A804"/>
<accession>A0A822A804</accession>
<feature type="non-terminal residue" evidence="1">
    <location>
        <position position="1"/>
    </location>
</feature>
<organism evidence="1 3">
    <name type="scientific">Rotaria socialis</name>
    <dbReference type="NCBI Taxonomy" id="392032"/>
    <lineage>
        <taxon>Eukaryota</taxon>
        <taxon>Metazoa</taxon>
        <taxon>Spiralia</taxon>
        <taxon>Gnathifera</taxon>
        <taxon>Rotifera</taxon>
        <taxon>Eurotatoria</taxon>
        <taxon>Bdelloidea</taxon>
        <taxon>Philodinida</taxon>
        <taxon>Philodinidae</taxon>
        <taxon>Rotaria</taxon>
    </lineage>
</organism>
<dbReference type="Proteomes" id="UP000663873">
    <property type="component" value="Unassembled WGS sequence"/>
</dbReference>
<name>A0A822A804_9BILA</name>
<dbReference type="EMBL" id="CAJOBP010104183">
    <property type="protein sequence ID" value="CAF4984530.1"/>
    <property type="molecule type" value="Genomic_DNA"/>
</dbReference>
<dbReference type="EMBL" id="CAJOBP010105119">
    <property type="protein sequence ID" value="CAF4986957.1"/>
    <property type="molecule type" value="Genomic_DNA"/>
</dbReference>
<evidence type="ECO:0000313" key="3">
    <source>
        <dbReference type="Proteomes" id="UP000663873"/>
    </source>
</evidence>